<evidence type="ECO:0000313" key="1">
    <source>
        <dbReference type="EMBL" id="KAF2245129.1"/>
    </source>
</evidence>
<sequence>MASTLSTTTQPPGSQPLCESLNTTLELCDLARQVALHLETPSSLERITREGEEVFRIKWMKQFEDLANEVIKTAAPKVQERAAIAGVKIRARKQRDATGGVLLVNAAMLSSRQDEYHILLPLPISEQAHNRVIHRIQELLPTLKPYAYTPENIKLCLQSEADREKREELAFVPDRIYVNFEAVRYGTRPPLRPFLMIPVFIVRATEEQHGA</sequence>
<dbReference type="Proteomes" id="UP000800094">
    <property type="component" value="Unassembled WGS sequence"/>
</dbReference>
<accession>A0A6A6I4I0</accession>
<dbReference type="RefSeq" id="XP_033680133.1">
    <property type="nucleotide sequence ID" value="XM_033836326.1"/>
</dbReference>
<dbReference type="GeneID" id="54589656"/>
<dbReference type="OrthoDB" id="3797694at2759"/>
<dbReference type="AlphaFoldDB" id="A0A6A6I4I0"/>
<reference evidence="1" key="1">
    <citation type="journal article" date="2020" name="Stud. Mycol.">
        <title>101 Dothideomycetes genomes: a test case for predicting lifestyles and emergence of pathogens.</title>
        <authorList>
            <person name="Haridas S."/>
            <person name="Albert R."/>
            <person name="Binder M."/>
            <person name="Bloem J."/>
            <person name="Labutti K."/>
            <person name="Salamov A."/>
            <person name="Andreopoulos B."/>
            <person name="Baker S."/>
            <person name="Barry K."/>
            <person name="Bills G."/>
            <person name="Bluhm B."/>
            <person name="Cannon C."/>
            <person name="Castanera R."/>
            <person name="Culley D."/>
            <person name="Daum C."/>
            <person name="Ezra D."/>
            <person name="Gonzalez J."/>
            <person name="Henrissat B."/>
            <person name="Kuo A."/>
            <person name="Liang C."/>
            <person name="Lipzen A."/>
            <person name="Lutzoni F."/>
            <person name="Magnuson J."/>
            <person name="Mondo S."/>
            <person name="Nolan M."/>
            <person name="Ohm R."/>
            <person name="Pangilinan J."/>
            <person name="Park H.-J."/>
            <person name="Ramirez L."/>
            <person name="Alfaro M."/>
            <person name="Sun H."/>
            <person name="Tritt A."/>
            <person name="Yoshinaga Y."/>
            <person name="Zwiers L.-H."/>
            <person name="Turgeon B."/>
            <person name="Goodwin S."/>
            <person name="Spatafora J."/>
            <person name="Crous P."/>
            <person name="Grigoriev I."/>
        </authorList>
    </citation>
    <scope>NUCLEOTIDE SEQUENCE</scope>
    <source>
        <strain evidence="1">CBS 122368</strain>
    </source>
</reference>
<protein>
    <submittedName>
        <fullName evidence="1">Uncharacterized protein</fullName>
    </submittedName>
</protein>
<name>A0A6A6I4I0_9PLEO</name>
<dbReference type="EMBL" id="ML987201">
    <property type="protein sequence ID" value="KAF2245129.1"/>
    <property type="molecule type" value="Genomic_DNA"/>
</dbReference>
<proteinExistence type="predicted"/>
<gene>
    <name evidence="1" type="ORF">BU26DRAFT_77350</name>
</gene>
<organism evidence="1 2">
    <name type="scientific">Trematosphaeria pertusa</name>
    <dbReference type="NCBI Taxonomy" id="390896"/>
    <lineage>
        <taxon>Eukaryota</taxon>
        <taxon>Fungi</taxon>
        <taxon>Dikarya</taxon>
        <taxon>Ascomycota</taxon>
        <taxon>Pezizomycotina</taxon>
        <taxon>Dothideomycetes</taxon>
        <taxon>Pleosporomycetidae</taxon>
        <taxon>Pleosporales</taxon>
        <taxon>Massarineae</taxon>
        <taxon>Trematosphaeriaceae</taxon>
        <taxon>Trematosphaeria</taxon>
    </lineage>
</organism>
<evidence type="ECO:0000313" key="2">
    <source>
        <dbReference type="Proteomes" id="UP000800094"/>
    </source>
</evidence>
<keyword evidence="2" id="KW-1185">Reference proteome</keyword>